<dbReference type="GO" id="GO:0055085">
    <property type="term" value="P:transmembrane transport"/>
    <property type="evidence" value="ECO:0007669"/>
    <property type="project" value="InterPro"/>
</dbReference>
<dbReference type="InterPro" id="IPR000515">
    <property type="entry name" value="MetI-like"/>
</dbReference>
<evidence type="ECO:0000256" key="4">
    <source>
        <dbReference type="ARBA" id="ARBA00022989"/>
    </source>
</evidence>
<reference evidence="8 9" key="1">
    <citation type="submission" date="2016-05" db="EMBL/GenBank/DDBJ databases">
        <title>Paenibacillus sp. 1ZS3-15 nov., isolated from the rhizosphere soil.</title>
        <authorList>
            <person name="Zhang X.X."/>
            <person name="Zhang J."/>
        </authorList>
    </citation>
    <scope>NUCLEOTIDE SEQUENCE [LARGE SCALE GENOMIC DNA]</scope>
    <source>
        <strain evidence="8 9">1ZS3-15</strain>
    </source>
</reference>
<keyword evidence="3 6" id="KW-0812">Transmembrane</keyword>
<dbReference type="PROSITE" id="PS50928">
    <property type="entry name" value="ABC_TM1"/>
    <property type="match status" value="1"/>
</dbReference>
<dbReference type="Pfam" id="PF00528">
    <property type="entry name" value="BPD_transp_1"/>
    <property type="match status" value="1"/>
</dbReference>
<keyword evidence="2 6" id="KW-0813">Transport</keyword>
<dbReference type="STRING" id="1850517.A8708_29230"/>
<feature type="transmembrane region" description="Helical" evidence="6">
    <location>
        <begin position="21"/>
        <end position="38"/>
    </location>
</feature>
<evidence type="ECO:0000256" key="6">
    <source>
        <dbReference type="RuleBase" id="RU363032"/>
    </source>
</evidence>
<feature type="transmembrane region" description="Helical" evidence="6">
    <location>
        <begin position="277"/>
        <end position="299"/>
    </location>
</feature>
<feature type="transmembrane region" description="Helical" evidence="6">
    <location>
        <begin position="121"/>
        <end position="144"/>
    </location>
</feature>
<dbReference type="Gene3D" id="1.10.3720.10">
    <property type="entry name" value="MetI-like"/>
    <property type="match status" value="1"/>
</dbReference>
<dbReference type="PANTHER" id="PTHR43496">
    <property type="entry name" value="PROTEIN LPLB"/>
    <property type="match status" value="1"/>
</dbReference>
<comment type="caution">
    <text evidence="8">The sequence shown here is derived from an EMBL/GenBank/DDBJ whole genome shotgun (WGS) entry which is preliminary data.</text>
</comment>
<evidence type="ECO:0000313" key="9">
    <source>
        <dbReference type="Proteomes" id="UP000078454"/>
    </source>
</evidence>
<dbReference type="AlphaFoldDB" id="A0A198ACG4"/>
<proteinExistence type="inferred from homology"/>
<organism evidence="8 9">
    <name type="scientific">Paenibacillus oryzisoli</name>
    <dbReference type="NCBI Taxonomy" id="1850517"/>
    <lineage>
        <taxon>Bacteria</taxon>
        <taxon>Bacillati</taxon>
        <taxon>Bacillota</taxon>
        <taxon>Bacilli</taxon>
        <taxon>Bacillales</taxon>
        <taxon>Paenibacillaceae</taxon>
        <taxon>Paenibacillus</taxon>
    </lineage>
</organism>
<feature type="transmembrane region" description="Helical" evidence="6">
    <location>
        <begin position="88"/>
        <end position="109"/>
    </location>
</feature>
<comment type="similarity">
    <text evidence="6">Belongs to the binding-protein-dependent transport system permease family.</text>
</comment>
<evidence type="ECO:0000256" key="1">
    <source>
        <dbReference type="ARBA" id="ARBA00004141"/>
    </source>
</evidence>
<evidence type="ECO:0000256" key="5">
    <source>
        <dbReference type="ARBA" id="ARBA00023136"/>
    </source>
</evidence>
<evidence type="ECO:0000259" key="7">
    <source>
        <dbReference type="PROSITE" id="PS50928"/>
    </source>
</evidence>
<comment type="subcellular location">
    <subcellularLocation>
        <location evidence="6">Cell membrane</location>
        <topology evidence="6">Multi-pass membrane protein</topology>
    </subcellularLocation>
    <subcellularLocation>
        <location evidence="1">Membrane</location>
        <topology evidence="1">Multi-pass membrane protein</topology>
    </subcellularLocation>
</comment>
<protein>
    <submittedName>
        <fullName evidence="8">Protein lplB</fullName>
    </submittedName>
</protein>
<feature type="transmembrane region" description="Helical" evidence="6">
    <location>
        <begin position="218"/>
        <end position="236"/>
    </location>
</feature>
<dbReference type="CDD" id="cd06261">
    <property type="entry name" value="TM_PBP2"/>
    <property type="match status" value="1"/>
</dbReference>
<dbReference type="Proteomes" id="UP000078454">
    <property type="component" value="Unassembled WGS sequence"/>
</dbReference>
<dbReference type="InterPro" id="IPR035906">
    <property type="entry name" value="MetI-like_sf"/>
</dbReference>
<accession>A0A198ACG4</accession>
<feature type="domain" description="ABC transmembrane type-1" evidence="7">
    <location>
        <begin position="84"/>
        <end position="299"/>
    </location>
</feature>
<sequence length="312" mass="35887">MKRIRAASARRKRSLLRKMTMDRWLYLMLLPGIIYFLLFKYGPMWGIVIAFQDYSPFQGMTGSKWVGMKHFHRLFTDPTFFVLLKNTLLLSVMNLAFVFPMPIIFALMLNELRTAKFKRIIQTLIYIPHFMSWVIIVGMFYVIIEMQDGIFQEILASMGLQKFTIMMNPDLFRPMYILQSIWKDTGWGTIIYLAALAGVDPQLYEASKMDGAGRMRQLWHITLPCIRSTIIILLILKIGDILELGFDHVFLLLNPLNRGVAEIFDTYVYTSGIVQGAFSYSTAVGLFKSFVGLVLVLAANRLSKKFGEEGII</sequence>
<dbReference type="EMBL" id="LYPB01000063">
    <property type="protein sequence ID" value="OAS18746.1"/>
    <property type="molecule type" value="Genomic_DNA"/>
</dbReference>
<evidence type="ECO:0000313" key="8">
    <source>
        <dbReference type="EMBL" id="OAS18746.1"/>
    </source>
</evidence>
<dbReference type="SUPFAM" id="SSF161098">
    <property type="entry name" value="MetI-like"/>
    <property type="match status" value="1"/>
</dbReference>
<evidence type="ECO:0000256" key="3">
    <source>
        <dbReference type="ARBA" id="ARBA00022692"/>
    </source>
</evidence>
<name>A0A198ACG4_9BACL</name>
<keyword evidence="5 6" id="KW-0472">Membrane</keyword>
<dbReference type="GO" id="GO:0005886">
    <property type="term" value="C:plasma membrane"/>
    <property type="evidence" value="ECO:0007669"/>
    <property type="project" value="UniProtKB-SubCell"/>
</dbReference>
<keyword evidence="9" id="KW-1185">Reference proteome</keyword>
<evidence type="ECO:0000256" key="2">
    <source>
        <dbReference type="ARBA" id="ARBA00022448"/>
    </source>
</evidence>
<dbReference type="PANTHER" id="PTHR43496:SF1">
    <property type="entry name" value="POLYGALACTURONAN_RHAMNOGALACTURONAN TRANSPORT SYSTEM PERMEASE PROTEIN YTEP"/>
    <property type="match status" value="1"/>
</dbReference>
<feature type="transmembrane region" description="Helical" evidence="6">
    <location>
        <begin position="176"/>
        <end position="197"/>
    </location>
</feature>
<gene>
    <name evidence="8" type="ORF">A8708_29230</name>
</gene>
<keyword evidence="4 6" id="KW-1133">Transmembrane helix</keyword>